<dbReference type="SMART" id="SM00421">
    <property type="entry name" value="HTH_LUXR"/>
    <property type="match status" value="1"/>
</dbReference>
<sequence>MTESKLRANMWQYVVEFLTKTTYITTLDEYGYTILNEIRGYIPYDVAHFMSYDNDKVVDFKKIDIPDKTVDDYNDFYYKKDTIKKRFFNEKKASKSSLIMDYREWRKTEFFNDFLLPNSYFYLCGIDIHHNNQLLATLTLIRSKKSRDFKTIDLLFLNRISTCIGNHIYLLKEYNQNMTRNITFKELQKERIENLELTPREIEIARLVKSGLTNKEISNRLFISKNTVKKHLQNIYNKCDVSNKVSLVSKLHQIK</sequence>
<protein>
    <submittedName>
        <fullName evidence="5">Response regulator transcription factor</fullName>
    </submittedName>
</protein>
<dbReference type="AlphaFoldDB" id="A0A931F9P4"/>
<dbReference type="PANTHER" id="PTHR44688">
    <property type="entry name" value="DNA-BINDING TRANSCRIPTIONAL ACTIVATOR DEVR_DOSR"/>
    <property type="match status" value="1"/>
</dbReference>
<dbReference type="GO" id="GO:0003677">
    <property type="term" value="F:DNA binding"/>
    <property type="evidence" value="ECO:0007669"/>
    <property type="project" value="UniProtKB-KW"/>
</dbReference>
<dbReference type="GO" id="GO:0006355">
    <property type="term" value="P:regulation of DNA-templated transcription"/>
    <property type="evidence" value="ECO:0007669"/>
    <property type="project" value="InterPro"/>
</dbReference>
<name>A0A931F9P4_9FIRM</name>
<dbReference type="Proteomes" id="UP000621436">
    <property type="component" value="Unassembled WGS sequence"/>
</dbReference>
<feature type="domain" description="HTH luxR-type" evidence="4">
    <location>
        <begin position="190"/>
        <end position="255"/>
    </location>
</feature>
<proteinExistence type="predicted"/>
<dbReference type="SUPFAM" id="SSF46894">
    <property type="entry name" value="C-terminal effector domain of the bipartite response regulators"/>
    <property type="match status" value="1"/>
</dbReference>
<evidence type="ECO:0000313" key="6">
    <source>
        <dbReference type="Proteomes" id="UP000621436"/>
    </source>
</evidence>
<dbReference type="Pfam" id="PF00196">
    <property type="entry name" value="GerE"/>
    <property type="match status" value="1"/>
</dbReference>
<evidence type="ECO:0000256" key="1">
    <source>
        <dbReference type="ARBA" id="ARBA00023015"/>
    </source>
</evidence>
<dbReference type="CDD" id="cd06170">
    <property type="entry name" value="LuxR_C_like"/>
    <property type="match status" value="1"/>
</dbReference>
<dbReference type="InterPro" id="IPR000792">
    <property type="entry name" value="Tscrpt_reg_LuxR_C"/>
</dbReference>
<dbReference type="InterPro" id="IPR016032">
    <property type="entry name" value="Sig_transdc_resp-reg_C-effctor"/>
</dbReference>
<evidence type="ECO:0000259" key="4">
    <source>
        <dbReference type="PROSITE" id="PS50043"/>
    </source>
</evidence>
<dbReference type="PROSITE" id="PS00622">
    <property type="entry name" value="HTH_LUXR_1"/>
    <property type="match status" value="1"/>
</dbReference>
<dbReference type="RefSeq" id="WP_270452896.1">
    <property type="nucleotide sequence ID" value="NZ_JADPIE010000002.1"/>
</dbReference>
<evidence type="ECO:0000313" key="5">
    <source>
        <dbReference type="EMBL" id="MBF8436122.1"/>
    </source>
</evidence>
<organism evidence="5 6">
    <name type="scientific">Halonatronomonas betaini</name>
    <dbReference type="NCBI Taxonomy" id="2778430"/>
    <lineage>
        <taxon>Bacteria</taxon>
        <taxon>Bacillati</taxon>
        <taxon>Bacillota</taxon>
        <taxon>Clostridia</taxon>
        <taxon>Halanaerobiales</taxon>
        <taxon>Halarsenatibacteraceae</taxon>
        <taxon>Halonatronomonas</taxon>
    </lineage>
</organism>
<gene>
    <name evidence="5" type="ORF">I0Q91_03445</name>
</gene>
<reference evidence="5" key="1">
    <citation type="submission" date="2020-11" db="EMBL/GenBank/DDBJ databases">
        <title>Halonatronomonas betainensis gen. nov., sp. nov. a novel haloalkaliphilic representative of the family Halanaerobiacae capable of betaine degradation.</title>
        <authorList>
            <person name="Boltyanskaya Y."/>
            <person name="Kevbrin V."/>
            <person name="Detkova E."/>
            <person name="Grouzdev D.S."/>
            <person name="Koziaeva V."/>
            <person name="Zhilina T."/>
        </authorList>
    </citation>
    <scope>NUCLEOTIDE SEQUENCE</scope>
    <source>
        <strain evidence="5">Z-7014</strain>
    </source>
</reference>
<comment type="caution">
    <text evidence="5">The sequence shown here is derived from an EMBL/GenBank/DDBJ whole genome shotgun (WGS) entry which is preliminary data.</text>
</comment>
<dbReference type="PROSITE" id="PS50043">
    <property type="entry name" value="HTH_LUXR_2"/>
    <property type="match status" value="1"/>
</dbReference>
<keyword evidence="3" id="KW-0804">Transcription</keyword>
<keyword evidence="1" id="KW-0805">Transcription regulation</keyword>
<dbReference type="Gene3D" id="1.10.10.10">
    <property type="entry name" value="Winged helix-like DNA-binding domain superfamily/Winged helix DNA-binding domain"/>
    <property type="match status" value="1"/>
</dbReference>
<dbReference type="PRINTS" id="PR00038">
    <property type="entry name" value="HTHLUXR"/>
</dbReference>
<dbReference type="InterPro" id="IPR036388">
    <property type="entry name" value="WH-like_DNA-bd_sf"/>
</dbReference>
<evidence type="ECO:0000256" key="2">
    <source>
        <dbReference type="ARBA" id="ARBA00023125"/>
    </source>
</evidence>
<evidence type="ECO:0000256" key="3">
    <source>
        <dbReference type="ARBA" id="ARBA00023163"/>
    </source>
</evidence>
<keyword evidence="6" id="KW-1185">Reference proteome</keyword>
<dbReference type="EMBL" id="JADPIE010000002">
    <property type="protein sequence ID" value="MBF8436122.1"/>
    <property type="molecule type" value="Genomic_DNA"/>
</dbReference>
<accession>A0A931F9P4</accession>
<keyword evidence="2" id="KW-0238">DNA-binding</keyword>
<dbReference type="PANTHER" id="PTHR44688:SF16">
    <property type="entry name" value="DNA-BINDING TRANSCRIPTIONAL ACTIVATOR DEVR_DOSR"/>
    <property type="match status" value="1"/>
</dbReference>